<reference evidence="6 7" key="1">
    <citation type="submission" date="2011-09" db="EMBL/GenBank/DDBJ databases">
        <title>Complete sequence of chromosome of Thioflavicoccus mobilis 8321.</title>
        <authorList>
            <consortium name="US DOE Joint Genome Institute"/>
            <person name="Lucas S."/>
            <person name="Han J."/>
            <person name="Lapidus A."/>
            <person name="Cheng J.-F."/>
            <person name="Goodwin L."/>
            <person name="Pitluck S."/>
            <person name="Peters L."/>
            <person name="Ovchinnikova G."/>
            <person name="Lu M."/>
            <person name="Detter J.C."/>
            <person name="Han C."/>
            <person name="Tapia R."/>
            <person name="Land M."/>
            <person name="Hauser L."/>
            <person name="Kyrpides N."/>
            <person name="Ivanova N."/>
            <person name="Pagani I."/>
            <person name="Vogl K."/>
            <person name="Liu Z."/>
            <person name="Imhoff J."/>
            <person name="Thiel V."/>
            <person name="Frigaard N.-U."/>
            <person name="Bryant D."/>
            <person name="Woyke T."/>
        </authorList>
    </citation>
    <scope>NUCLEOTIDE SEQUENCE [LARGE SCALE GENOMIC DNA]</scope>
    <source>
        <strain evidence="6 7">8321</strain>
    </source>
</reference>
<dbReference type="AlphaFoldDB" id="L0GQW3"/>
<evidence type="ECO:0000256" key="5">
    <source>
        <dbReference type="ARBA" id="ARBA00093797"/>
    </source>
</evidence>
<evidence type="ECO:0000313" key="6">
    <source>
        <dbReference type="EMBL" id="AGA89133.1"/>
    </source>
</evidence>
<gene>
    <name evidence="6" type="ORF">Thimo_0262</name>
</gene>
<dbReference type="GO" id="GO:0044781">
    <property type="term" value="P:bacterial-type flagellum organization"/>
    <property type="evidence" value="ECO:0007669"/>
    <property type="project" value="UniProtKB-KW"/>
</dbReference>
<keyword evidence="7" id="KW-1185">Reference proteome</keyword>
<name>L0GQW3_9GAMM</name>
<keyword evidence="3" id="KW-1005">Bacterial flagellum biogenesis</keyword>
<sequence>MRRLAVVDPSRPREWDDILENTRALLAAAMSGDWGRAMQLERERHARIDHFFATAPALHEAAWVRRGIEEILVSDARLSELCQREKARAGAEVIDLRHKAAASRAYAKATAA</sequence>
<dbReference type="Pfam" id="PF05400">
    <property type="entry name" value="FliT"/>
    <property type="match status" value="1"/>
</dbReference>
<protein>
    <recommendedName>
        <fullName evidence="5">Flagellar protein FliT</fullName>
    </recommendedName>
</protein>
<organism evidence="6 7">
    <name type="scientific">Thioflavicoccus mobilis 8321</name>
    <dbReference type="NCBI Taxonomy" id="765912"/>
    <lineage>
        <taxon>Bacteria</taxon>
        <taxon>Pseudomonadati</taxon>
        <taxon>Pseudomonadota</taxon>
        <taxon>Gammaproteobacteria</taxon>
        <taxon>Chromatiales</taxon>
        <taxon>Chromatiaceae</taxon>
        <taxon>Thioflavicoccus</taxon>
    </lineage>
</organism>
<evidence type="ECO:0000256" key="2">
    <source>
        <dbReference type="ARBA" id="ARBA00022490"/>
    </source>
</evidence>
<evidence type="ECO:0000256" key="1">
    <source>
        <dbReference type="ARBA" id="ARBA00004514"/>
    </source>
</evidence>
<proteinExistence type="predicted"/>
<dbReference type="RefSeq" id="WP_015279283.1">
    <property type="nucleotide sequence ID" value="NC_019940.1"/>
</dbReference>
<accession>L0GQW3</accession>
<dbReference type="KEGG" id="tmb:Thimo_0262"/>
<evidence type="ECO:0000256" key="3">
    <source>
        <dbReference type="ARBA" id="ARBA00022795"/>
    </source>
</evidence>
<keyword evidence="2" id="KW-0963">Cytoplasm</keyword>
<evidence type="ECO:0000256" key="4">
    <source>
        <dbReference type="ARBA" id="ARBA00023186"/>
    </source>
</evidence>
<dbReference type="InterPro" id="IPR008622">
    <property type="entry name" value="FliT"/>
</dbReference>
<dbReference type="Proteomes" id="UP000010816">
    <property type="component" value="Chromosome"/>
</dbReference>
<keyword evidence="4" id="KW-0143">Chaperone</keyword>
<comment type="subcellular location">
    <subcellularLocation>
        <location evidence="1">Cytoplasm</location>
        <location evidence="1">Cytosol</location>
    </subcellularLocation>
</comment>
<dbReference type="HOGENOM" id="CLU_2144713_0_0_6"/>
<dbReference type="Gene3D" id="1.20.58.380">
    <property type="entry name" value="Flagellar protein flit"/>
    <property type="match status" value="1"/>
</dbReference>
<evidence type="ECO:0000313" key="7">
    <source>
        <dbReference type="Proteomes" id="UP000010816"/>
    </source>
</evidence>
<dbReference type="EMBL" id="CP003051">
    <property type="protein sequence ID" value="AGA89133.1"/>
    <property type="molecule type" value="Genomic_DNA"/>
</dbReference>